<dbReference type="KEGG" id="tap:GZ22_15665"/>
<dbReference type="Proteomes" id="UP000027980">
    <property type="component" value="Chromosome"/>
</dbReference>
<dbReference type="GeneID" id="34219986"/>
<proteinExistence type="predicted"/>
<dbReference type="HOGENOM" id="CLU_2095696_0_0_9"/>
<organism evidence="1 2">
    <name type="scientific">Terribacillus saccharophilus</name>
    <dbReference type="NCBI Taxonomy" id="361277"/>
    <lineage>
        <taxon>Bacteria</taxon>
        <taxon>Bacillati</taxon>
        <taxon>Bacillota</taxon>
        <taxon>Bacilli</taxon>
        <taxon>Bacillales</taxon>
        <taxon>Bacillaceae</taxon>
        <taxon>Terribacillus</taxon>
    </lineage>
</organism>
<dbReference type="RefSeq" id="WP_038564220.1">
    <property type="nucleotide sequence ID" value="NZ_CP008876.1"/>
</dbReference>
<dbReference type="OrthoDB" id="2966899at2"/>
<sequence>MTCPSLTLSMQDFVERTKRGSSINDNYFFVFNHKPIVAKIYIDNHMIELPDLHDIVLEKGTDGKNSLFFMPQSFIYENPKAKRTLDDMPRIILEGEELSMSMEQNNEAYTMSIKIR</sequence>
<protein>
    <submittedName>
        <fullName evidence="1">Uncharacterized protein</fullName>
    </submittedName>
</protein>
<gene>
    <name evidence="1" type="ORF">GZ22_15665</name>
</gene>
<name>A0A075LPM1_9BACI</name>
<dbReference type="AlphaFoldDB" id="A0A075LPM1"/>
<dbReference type="EMBL" id="CP008876">
    <property type="protein sequence ID" value="AIF67927.1"/>
    <property type="molecule type" value="Genomic_DNA"/>
</dbReference>
<evidence type="ECO:0000313" key="1">
    <source>
        <dbReference type="EMBL" id="AIF67927.1"/>
    </source>
</evidence>
<reference evidence="1 2" key="1">
    <citation type="submission" date="2014-07" db="EMBL/GenBank/DDBJ databases">
        <title>Complete genome sequence of a moderately halophilic bacterium Terribacillus aidingensis MP602, isolated from Cryptomeria fortunei in Tianmu mountain in China.</title>
        <authorList>
            <person name="Wang Y."/>
            <person name="Lu P."/>
            <person name="Zhang L."/>
        </authorList>
    </citation>
    <scope>NUCLEOTIDE SEQUENCE [LARGE SCALE GENOMIC DNA]</scope>
    <source>
        <strain evidence="1 2">MP602</strain>
    </source>
</reference>
<accession>A0A075LPM1</accession>
<evidence type="ECO:0000313" key="2">
    <source>
        <dbReference type="Proteomes" id="UP000027980"/>
    </source>
</evidence>